<feature type="repeat" description="WD" evidence="5">
    <location>
        <begin position="151"/>
        <end position="190"/>
    </location>
</feature>
<keyword evidence="4" id="KW-0833">Ubl conjugation pathway</keyword>
<keyword evidence="2 5" id="KW-0853">WD repeat</keyword>
<reference evidence="8" key="1">
    <citation type="journal article" date="2014" name="BMC Genomics">
        <title>Genome characteristics reveal the impact of lichenization on lichen-forming fungus Endocarpon pusillum Hedwig (Verrucariales, Ascomycota).</title>
        <authorList>
            <person name="Wang Y.-Y."/>
            <person name="Liu B."/>
            <person name="Zhang X.-Y."/>
            <person name="Zhou Q.-M."/>
            <person name="Zhang T."/>
            <person name="Li H."/>
            <person name="Yu Y.-F."/>
            <person name="Zhang X.-L."/>
            <person name="Hao X.-Y."/>
            <person name="Wang M."/>
            <person name="Wang L."/>
            <person name="Wei J.-C."/>
        </authorList>
    </citation>
    <scope>NUCLEOTIDE SEQUENCE [LARGE SCALE GENOMIC DNA]</scope>
    <source>
        <strain evidence="8">Z07020 / HMAS-L-300199</strain>
    </source>
</reference>
<dbReference type="PRINTS" id="PR00320">
    <property type="entry name" value="GPROTEINBRPT"/>
</dbReference>
<proteinExistence type="predicted"/>
<evidence type="ECO:0000313" key="7">
    <source>
        <dbReference type="EMBL" id="ERF75825.1"/>
    </source>
</evidence>
<dbReference type="PROSITE" id="PS50082">
    <property type="entry name" value="WD_REPEATS_2"/>
    <property type="match status" value="6"/>
</dbReference>
<gene>
    <name evidence="7" type="ORF">EPUS_01655</name>
</gene>
<dbReference type="PANTHER" id="PTHR19872:SF9">
    <property type="entry name" value="UBIQUITIN-BINDING SDF UBIQUITIN LIGASE COMPLEX SUBUNIT"/>
    <property type="match status" value="1"/>
</dbReference>
<feature type="repeat" description="WD" evidence="5">
    <location>
        <begin position="345"/>
        <end position="368"/>
    </location>
</feature>
<evidence type="ECO:0000313" key="8">
    <source>
        <dbReference type="Proteomes" id="UP000019373"/>
    </source>
</evidence>
<evidence type="ECO:0000256" key="5">
    <source>
        <dbReference type="PROSITE-ProRule" id="PRU00221"/>
    </source>
</evidence>
<dbReference type="Pfam" id="PF00400">
    <property type="entry name" value="WD40"/>
    <property type="match status" value="6"/>
</dbReference>
<feature type="repeat" description="WD" evidence="5">
    <location>
        <begin position="191"/>
        <end position="230"/>
    </location>
</feature>
<dbReference type="SMART" id="SM00320">
    <property type="entry name" value="WD40"/>
    <property type="match status" value="7"/>
</dbReference>
<feature type="region of interest" description="Disordered" evidence="6">
    <location>
        <begin position="17"/>
        <end position="79"/>
    </location>
</feature>
<dbReference type="InterPro" id="IPR001680">
    <property type="entry name" value="WD40_rpt"/>
</dbReference>
<feature type="repeat" description="WD" evidence="5">
    <location>
        <begin position="230"/>
        <end position="271"/>
    </location>
</feature>
<dbReference type="EMBL" id="KE720798">
    <property type="protein sequence ID" value="ERF75825.1"/>
    <property type="molecule type" value="Genomic_DNA"/>
</dbReference>
<evidence type="ECO:0000256" key="2">
    <source>
        <dbReference type="ARBA" id="ARBA00022574"/>
    </source>
</evidence>
<dbReference type="eggNOG" id="KOG0274">
    <property type="taxonomic scope" value="Eukaryota"/>
</dbReference>
<dbReference type="OrthoDB" id="5580488at2759"/>
<dbReference type="Gene3D" id="2.130.10.10">
    <property type="entry name" value="YVTN repeat-like/Quinoprotein amine dehydrogenase"/>
    <property type="match status" value="3"/>
</dbReference>
<dbReference type="InterPro" id="IPR015943">
    <property type="entry name" value="WD40/YVTN_repeat-like_dom_sf"/>
</dbReference>
<dbReference type="HOGENOM" id="CLU_399023_0_0_1"/>
<comment type="pathway">
    <text evidence="1">Protein modification; protein ubiquitination.</text>
</comment>
<dbReference type="AlphaFoldDB" id="U1HY96"/>
<name>U1HY96_ENDPU</name>
<dbReference type="FunFam" id="2.130.10.10:FF:000715">
    <property type="entry name" value="F-box protein MET30"/>
    <property type="match status" value="1"/>
</dbReference>
<dbReference type="SUPFAM" id="SSF50978">
    <property type="entry name" value="WD40 repeat-like"/>
    <property type="match status" value="1"/>
</dbReference>
<organism evidence="7 8">
    <name type="scientific">Endocarpon pusillum (strain Z07020 / HMAS-L-300199)</name>
    <name type="common">Lichen-forming fungus</name>
    <dbReference type="NCBI Taxonomy" id="1263415"/>
    <lineage>
        <taxon>Eukaryota</taxon>
        <taxon>Fungi</taxon>
        <taxon>Dikarya</taxon>
        <taxon>Ascomycota</taxon>
        <taxon>Pezizomycotina</taxon>
        <taxon>Eurotiomycetes</taxon>
        <taxon>Chaetothyriomycetidae</taxon>
        <taxon>Verrucariales</taxon>
        <taxon>Verrucariaceae</taxon>
        <taxon>Endocarpon</taxon>
    </lineage>
</organism>
<keyword evidence="3" id="KW-0677">Repeat</keyword>
<dbReference type="PROSITE" id="PS00678">
    <property type="entry name" value="WD_REPEATS_1"/>
    <property type="match status" value="3"/>
</dbReference>
<evidence type="ECO:0000256" key="1">
    <source>
        <dbReference type="ARBA" id="ARBA00004906"/>
    </source>
</evidence>
<dbReference type="InterPro" id="IPR036322">
    <property type="entry name" value="WD40_repeat_dom_sf"/>
</dbReference>
<feature type="repeat" description="WD" evidence="5">
    <location>
        <begin position="111"/>
        <end position="150"/>
    </location>
</feature>
<dbReference type="PANTHER" id="PTHR19872">
    <property type="entry name" value="UBIQUITIN LIGASE SPECIFICITY FACTOR/HREP PROTEIN"/>
    <property type="match status" value="1"/>
</dbReference>
<dbReference type="CDD" id="cd00200">
    <property type="entry name" value="WD40"/>
    <property type="match status" value="1"/>
</dbReference>
<feature type="compositionally biased region" description="Polar residues" evidence="6">
    <location>
        <begin position="60"/>
        <end position="79"/>
    </location>
</feature>
<protein>
    <submittedName>
        <fullName evidence="7">Uncharacterized protein</fullName>
    </submittedName>
</protein>
<dbReference type="Proteomes" id="UP000019373">
    <property type="component" value="Unassembled WGS sequence"/>
</dbReference>
<feature type="repeat" description="WD" evidence="5">
    <location>
        <begin position="369"/>
        <end position="408"/>
    </location>
</feature>
<feature type="compositionally biased region" description="Polar residues" evidence="6">
    <location>
        <begin position="535"/>
        <end position="551"/>
    </location>
</feature>
<evidence type="ECO:0000256" key="6">
    <source>
        <dbReference type="SAM" id="MobiDB-lite"/>
    </source>
</evidence>
<sequence>MEQKRLRASRRQIQLRAAGRGVNDWSPDITPNPEAHREYLSNGTGTEAILSQGESEDTKIQTSPLLTRTNSPNQPSQSDYLRKFRPWKDVYKDRFKVGTNWKYGRCSTKIFRGHTNGVMCLQFFDNILATGSYDATIKIWDMETGMEVRTLRGHLEGVRCLQFDDTKLISGSLDGTLKVWNWRTGECLSTYSGHDGGVIGLHFDGDLLVSGSVDKTIKIWKFRDKSIFTLRGHTDWVNAVKIDAMSRTVFSASDDLTIRLWDLDTNKCLRIFNGHVGQVQQIVPLPRDFEVDNREADTYVDDSGTQSSTDEVSSQEAANCVASAAKSPYNNTFHYSKDRIAPPCYILTSALDSTIRLWEVPTGKCVKTFFGHVEGVWALAADALRVVSGAEDRMVKVWDARTGACEKTYTGHAGPVTCVGLSDSRMCSGSEDGEEDDENLAIGIRGNVFQEPDQFAFLSSSSSPDPSPPTTAGSSSIISLGHQESRSFFASASLISLQNAFSSSLLRAHNPDPTITTHAVVHLTTNHAKWASIPPGTQVTQHTTIRSATSSSTNASFISITSIPGPAPIKAQQAPPFISNLHSIPHQPDLPPSHKDLQPSITAQRGITANQTVDSAHSPHRRSGKRHSGDLKILTVQPENSSAARRFSTPVTMLNAMISDAHRSIIKALRDSGRRLRLCALVGWDLWFGV</sequence>
<feature type="region of interest" description="Disordered" evidence="6">
    <location>
        <begin position="457"/>
        <end position="477"/>
    </location>
</feature>
<keyword evidence="8" id="KW-1185">Reference proteome</keyword>
<feature type="compositionally biased region" description="Low complexity" evidence="6">
    <location>
        <begin position="459"/>
        <end position="477"/>
    </location>
</feature>
<dbReference type="RefSeq" id="XP_007786983.1">
    <property type="nucleotide sequence ID" value="XM_007788793.1"/>
</dbReference>
<dbReference type="InterPro" id="IPR051075">
    <property type="entry name" value="SCF_subunit_WD-repeat"/>
</dbReference>
<evidence type="ECO:0000256" key="4">
    <source>
        <dbReference type="ARBA" id="ARBA00022786"/>
    </source>
</evidence>
<dbReference type="PROSITE" id="PS50294">
    <property type="entry name" value="WD_REPEATS_REGION"/>
    <property type="match status" value="4"/>
</dbReference>
<dbReference type="InterPro" id="IPR019775">
    <property type="entry name" value="WD40_repeat_CS"/>
</dbReference>
<feature type="region of interest" description="Disordered" evidence="6">
    <location>
        <begin position="532"/>
        <end position="551"/>
    </location>
</feature>
<dbReference type="InterPro" id="IPR020472">
    <property type="entry name" value="WD40_PAC1"/>
</dbReference>
<evidence type="ECO:0000256" key="3">
    <source>
        <dbReference type="ARBA" id="ARBA00022737"/>
    </source>
</evidence>
<dbReference type="GeneID" id="19236710"/>
<accession>U1HY96</accession>